<comment type="similarity">
    <text evidence="1">Belongs to the PPR family. P subfamily.</text>
</comment>
<name>A0AAE2CWY6_9LAMI</name>
<evidence type="ECO:0000313" key="8">
    <source>
        <dbReference type="EMBL" id="KAK4437149.1"/>
    </source>
</evidence>
<feature type="compositionally biased region" description="Polar residues" evidence="6">
    <location>
        <begin position="1620"/>
        <end position="1634"/>
    </location>
</feature>
<dbReference type="PROSITE" id="PS51375">
    <property type="entry name" value="PPR"/>
    <property type="match status" value="13"/>
</dbReference>
<evidence type="ECO:0000256" key="6">
    <source>
        <dbReference type="SAM" id="MobiDB-lite"/>
    </source>
</evidence>
<protein>
    <submittedName>
        <fullName evidence="8">Pentatricopeptide repeat-containing protein, chloroplastic</fullName>
    </submittedName>
</protein>
<comment type="similarity">
    <text evidence="2">Belongs to the FAM135 family.</text>
</comment>
<feature type="repeat" description="PPR" evidence="4">
    <location>
        <begin position="1297"/>
        <end position="1331"/>
    </location>
</feature>
<sequence>MLEAIHEIAIYIHRFHNLDLFQQGWYQIKITMRWTGDDSGSLGTPARVAQYEAPDLGSDDVYGVWRIDDRDHSFSTQPFRIRYARQDILLSLMVSFTLQGPCTSPVILKFELLYTPVLENRSNIQACLDNIAAVHEFRLPPKALLGLHTYCPVHFDAFHAVLVDITVHVSLLKNAVYTSSQKVPSDLTAKGYDVVKKHDKSKQVMLVQALLSACEILTEELKKLSQAINEHIDIREITPNELFDLTPSSRLETADAEVSGQVLSKLHGASEEASGEVDFHNDAFLRLQSEDKLLKSIDLIGRQVLHLWSIFLNFHRANTKKILEFLRNQWAVNRKAEWSIWMVHTKVDMPHQYISSLVDASAYHGLHGRLPVPRKLTDDPAQAAAMRAELHRRSIAQMMMNSRSIQDMHIFGDPARIPIVIVERVVNAPLRSTSGNSYFTQLDRKDTRSLVAGPGSDAIKLLSGGLSSRPSDRILKIVVFCPWIPGTFSHGFGALRSASPQMQSCNCALWDLDTYCGVVLMGHHLDLRLIRNQWLLLDPKTEVLMSEANEDKTSGDFRDMGQRLAQEVVSFVKKKMDKVSRSGVLRTIKISFVGHSIGNIILRTALTASIMKPYLRYLHTYLSVSGPHLGYLYSSNSLFNGGLWVLKKLKNTQCIHQLTFTDDPDLRNTFLYKLAKHKTLDNFRNVILLSSPQDGYVPYHSARIEMCPASAGDQSKKGKVFLEMLNECLDQIRARSFEHRVFMRCDVNFDVTLQGKNLNTIIGRAAHIEFLETDTGLIILSPCFLPILTPTSTTPPPPHRLCFPSKFRHHLPVLRRSLSVVSKAKTKELILGNPSVTVEKGKYSYDVETLINKLSSLPPRGSIARCLDAFKNKLSLSDFSHVFKEFAHRGDWQRSLRLFKYMQRQIWCKPNEHIYSLIIGILGREGLLDKSAEIFDEMVAHSAPRTVLSYTAIINAYGRNGQYEAAMELLERMKAERILPNILTYNTVINACARGGYSWEGLLSLFGEMRHEGIQPDLVTYNTLLSACSNRGLGDEAEMVFRTMNESGVLPDITTYSYLVETFGKLGKLEKVSELLAEMEAGGNLPEIMSYNVLLEAYAHSGKIKEAMGVFRQMQAAGCMPNAGTYSILLNLFGKNGRYDEVRELFLEMKVSNTEPDAETYNILIEVFGEGGYFKEVVTLFHDMVEENVEPNMETYEGLIYACGKGGLHEDAKRILLHMNEKGLVPSSKAYTGVIEAYGQAALYEEALVAFNTMNEVQSMPTIETFNSLIHTFAKGGLYKENEAILSRMGELGVPRNRDSLNGVIEGFRQGGQFEEALKAYVDMEKVRCDPDEYTLEAVLSVYCFAGLVDESEEQFREIKELGIQPSVMCYCMMLAVYGKTDRWDKANELLNEMHTNRVSNIHQVIGQMIKGDFDDASNWQMVEYVFDKLSSEGCGFGIRFYNTILEALWCLGQKERAARVLDEATKRGLYPELYRRNKLIWSVDVHRMWPGGACTAISVWLNNMQELLINGEELPHLATVVVVRGQMERSSITRDFPIAKAAYSLLKDVSSSFCFPGWNKGRIICQKSQLKRVFSKTESSLEDSEIDNIVSLSNSPFPLVGTRTSSSNLNQHSSSNGNEISFRTNPKLMTSGV</sequence>
<evidence type="ECO:0000256" key="2">
    <source>
        <dbReference type="ARBA" id="ARBA00007949"/>
    </source>
</evidence>
<dbReference type="InterPro" id="IPR002625">
    <property type="entry name" value="Smr_dom"/>
</dbReference>
<feature type="repeat" description="PPR" evidence="4">
    <location>
        <begin position="1332"/>
        <end position="1366"/>
    </location>
</feature>
<dbReference type="PROSITE" id="PS50828">
    <property type="entry name" value="SMR"/>
    <property type="match status" value="1"/>
</dbReference>
<dbReference type="Gene3D" id="1.25.40.10">
    <property type="entry name" value="Tetratricopeptide repeat domain"/>
    <property type="match status" value="5"/>
</dbReference>
<evidence type="ECO:0000259" key="7">
    <source>
        <dbReference type="PROSITE" id="PS50828"/>
    </source>
</evidence>
<dbReference type="Pfam" id="PF01535">
    <property type="entry name" value="PPR"/>
    <property type="match status" value="4"/>
</dbReference>
<dbReference type="Pfam" id="PF13041">
    <property type="entry name" value="PPR_2"/>
    <property type="match status" value="3"/>
</dbReference>
<organism evidence="8 9">
    <name type="scientific">Sesamum alatum</name>
    <dbReference type="NCBI Taxonomy" id="300844"/>
    <lineage>
        <taxon>Eukaryota</taxon>
        <taxon>Viridiplantae</taxon>
        <taxon>Streptophyta</taxon>
        <taxon>Embryophyta</taxon>
        <taxon>Tracheophyta</taxon>
        <taxon>Spermatophyta</taxon>
        <taxon>Magnoliopsida</taxon>
        <taxon>eudicotyledons</taxon>
        <taxon>Gunneridae</taxon>
        <taxon>Pentapetalae</taxon>
        <taxon>asterids</taxon>
        <taxon>lamiids</taxon>
        <taxon>Lamiales</taxon>
        <taxon>Pedaliaceae</taxon>
        <taxon>Sesamum</taxon>
    </lineage>
</organism>
<dbReference type="Pfam" id="PF05057">
    <property type="entry name" value="DUF676"/>
    <property type="match status" value="1"/>
</dbReference>
<feature type="repeat" description="PPR" evidence="4">
    <location>
        <begin position="1367"/>
        <end position="1401"/>
    </location>
</feature>
<feature type="domain" description="Smr" evidence="7">
    <location>
        <begin position="1484"/>
        <end position="1572"/>
    </location>
</feature>
<dbReference type="SUPFAM" id="SSF53474">
    <property type="entry name" value="alpha/beta-Hydrolases"/>
    <property type="match status" value="1"/>
</dbReference>
<dbReference type="Pfam" id="PF13812">
    <property type="entry name" value="PPR_3"/>
    <property type="match status" value="2"/>
</dbReference>
<feature type="repeat" description="PPR" evidence="4">
    <location>
        <begin position="1157"/>
        <end position="1191"/>
    </location>
</feature>
<dbReference type="Gene3D" id="3.40.50.1820">
    <property type="entry name" value="alpha/beta hydrolase"/>
    <property type="match status" value="1"/>
</dbReference>
<dbReference type="InterPro" id="IPR002885">
    <property type="entry name" value="PPR_rpt"/>
</dbReference>
<feature type="repeat" description="PPR" evidence="4">
    <location>
        <begin position="1122"/>
        <end position="1156"/>
    </location>
</feature>
<dbReference type="PANTHER" id="PTHR47447:SF28">
    <property type="entry name" value="PENTACOTRIPEPTIDE-REPEAT REGION OF PRORP DOMAIN-CONTAINING PROTEIN"/>
    <property type="match status" value="1"/>
</dbReference>
<keyword evidence="5" id="KW-0175">Coiled coil</keyword>
<dbReference type="InterPro" id="IPR007751">
    <property type="entry name" value="DUF676_lipase-like"/>
</dbReference>
<feature type="repeat" description="PPR" evidence="4">
    <location>
        <begin position="1192"/>
        <end position="1226"/>
    </location>
</feature>
<evidence type="ECO:0000256" key="1">
    <source>
        <dbReference type="ARBA" id="ARBA00007626"/>
    </source>
</evidence>
<dbReference type="InterPro" id="IPR011990">
    <property type="entry name" value="TPR-like_helical_dom_sf"/>
</dbReference>
<keyword evidence="3" id="KW-0677">Repeat</keyword>
<feature type="region of interest" description="Disordered" evidence="6">
    <location>
        <begin position="1603"/>
        <end position="1634"/>
    </location>
</feature>
<accession>A0AAE2CWY6</accession>
<feature type="repeat" description="PPR" evidence="4">
    <location>
        <begin position="1087"/>
        <end position="1121"/>
    </location>
</feature>
<feature type="repeat" description="PPR" evidence="4">
    <location>
        <begin position="1017"/>
        <end position="1051"/>
    </location>
</feature>
<reference evidence="8" key="2">
    <citation type="journal article" date="2024" name="Plant">
        <title>Genomic evolution and insights into agronomic trait innovations of Sesamum species.</title>
        <authorList>
            <person name="Miao H."/>
            <person name="Wang L."/>
            <person name="Qu L."/>
            <person name="Liu H."/>
            <person name="Sun Y."/>
            <person name="Le M."/>
            <person name="Wang Q."/>
            <person name="Wei S."/>
            <person name="Zheng Y."/>
            <person name="Lin W."/>
            <person name="Duan Y."/>
            <person name="Cao H."/>
            <person name="Xiong S."/>
            <person name="Wang X."/>
            <person name="Wei L."/>
            <person name="Li C."/>
            <person name="Ma Q."/>
            <person name="Ju M."/>
            <person name="Zhao R."/>
            <person name="Li G."/>
            <person name="Mu C."/>
            <person name="Tian Q."/>
            <person name="Mei H."/>
            <person name="Zhang T."/>
            <person name="Gao T."/>
            <person name="Zhang H."/>
        </authorList>
    </citation>
    <scope>NUCLEOTIDE SEQUENCE</scope>
    <source>
        <strain evidence="8">3651</strain>
    </source>
</reference>
<dbReference type="EMBL" id="JACGWO010000001">
    <property type="protein sequence ID" value="KAK4437149.1"/>
    <property type="molecule type" value="Genomic_DNA"/>
</dbReference>
<dbReference type="Proteomes" id="UP001293254">
    <property type="component" value="Unassembled WGS sequence"/>
</dbReference>
<feature type="coiled-coil region" evidence="5">
    <location>
        <begin position="207"/>
        <end position="234"/>
    </location>
</feature>
<dbReference type="InterPro" id="IPR022122">
    <property type="entry name" value="DUF3657"/>
</dbReference>
<dbReference type="PANTHER" id="PTHR47447">
    <property type="entry name" value="OS03G0856100 PROTEIN"/>
    <property type="match status" value="1"/>
</dbReference>
<feature type="repeat" description="PPR" evidence="4">
    <location>
        <begin position="1262"/>
        <end position="1296"/>
    </location>
</feature>
<evidence type="ECO:0000256" key="5">
    <source>
        <dbReference type="SAM" id="Coils"/>
    </source>
</evidence>
<keyword evidence="9" id="KW-1185">Reference proteome</keyword>
<evidence type="ECO:0000313" key="9">
    <source>
        <dbReference type="Proteomes" id="UP001293254"/>
    </source>
</evidence>
<evidence type="ECO:0000256" key="4">
    <source>
        <dbReference type="PROSITE-ProRule" id="PRU00708"/>
    </source>
</evidence>
<dbReference type="SUPFAM" id="SSF48452">
    <property type="entry name" value="TPR-like"/>
    <property type="match status" value="1"/>
</dbReference>
<gene>
    <name evidence="8" type="ORF">Salat_0048800</name>
</gene>
<feature type="repeat" description="PPR" evidence="4">
    <location>
        <begin position="946"/>
        <end position="980"/>
    </location>
</feature>
<dbReference type="FunFam" id="3.40.50.1820:FF:000102">
    <property type="entry name" value="Putative serine esterase family protein"/>
    <property type="match status" value="1"/>
</dbReference>
<reference evidence="8" key="1">
    <citation type="submission" date="2020-06" db="EMBL/GenBank/DDBJ databases">
        <authorList>
            <person name="Li T."/>
            <person name="Hu X."/>
            <person name="Zhang T."/>
            <person name="Song X."/>
            <person name="Zhang H."/>
            <person name="Dai N."/>
            <person name="Sheng W."/>
            <person name="Hou X."/>
            <person name="Wei L."/>
        </authorList>
    </citation>
    <scope>NUCLEOTIDE SEQUENCE</scope>
    <source>
        <strain evidence="8">3651</strain>
        <tissue evidence="8">Leaf</tissue>
    </source>
</reference>
<feature type="compositionally biased region" description="Low complexity" evidence="6">
    <location>
        <begin position="1606"/>
        <end position="1619"/>
    </location>
</feature>
<feature type="repeat" description="PPR" evidence="4">
    <location>
        <begin position="911"/>
        <end position="945"/>
    </location>
</feature>
<evidence type="ECO:0000256" key="3">
    <source>
        <dbReference type="ARBA" id="ARBA00022737"/>
    </source>
</evidence>
<feature type="repeat" description="PPR" evidence="4">
    <location>
        <begin position="1052"/>
        <end position="1086"/>
    </location>
</feature>
<comment type="caution">
    <text evidence="8">The sequence shown here is derived from an EMBL/GenBank/DDBJ whole genome shotgun (WGS) entry which is preliminary data.</text>
</comment>
<feature type="repeat" description="PPR" evidence="4">
    <location>
        <begin position="981"/>
        <end position="1016"/>
    </location>
</feature>
<proteinExistence type="inferred from homology"/>
<dbReference type="InterPro" id="IPR029058">
    <property type="entry name" value="AB_hydrolase_fold"/>
</dbReference>
<dbReference type="Pfam" id="PF12394">
    <property type="entry name" value="DUF3657"/>
    <property type="match status" value="1"/>
</dbReference>
<dbReference type="NCBIfam" id="TIGR00756">
    <property type="entry name" value="PPR"/>
    <property type="match status" value="9"/>
</dbReference>
<dbReference type="FunFam" id="1.25.40.10:FF:000530">
    <property type="entry name" value="Pentatricopeptide repeat-containing protein At1g74850, chloroplastic"/>
    <property type="match status" value="1"/>
</dbReference>